<evidence type="ECO:0000259" key="2">
    <source>
        <dbReference type="Pfam" id="PF13439"/>
    </source>
</evidence>
<dbReference type="PANTHER" id="PTHR12526">
    <property type="entry name" value="GLYCOSYLTRANSFERASE"/>
    <property type="match status" value="1"/>
</dbReference>
<dbReference type="OrthoDB" id="9806653at2"/>
<proteinExistence type="predicted"/>
<keyword evidence="4" id="KW-1185">Reference proteome</keyword>
<feature type="domain" description="Glycosyltransferase subfamily 4-like N-terminal" evidence="2">
    <location>
        <begin position="19"/>
        <end position="181"/>
    </location>
</feature>
<dbReference type="InterPro" id="IPR028098">
    <property type="entry name" value="Glyco_trans_4-like_N"/>
</dbReference>
<evidence type="ECO:0000313" key="3">
    <source>
        <dbReference type="EMBL" id="KEO73635.1"/>
    </source>
</evidence>
<dbReference type="SUPFAM" id="SSF53756">
    <property type="entry name" value="UDP-Glycosyltransferase/glycogen phosphorylase"/>
    <property type="match status" value="1"/>
</dbReference>
<sequence length="386" mass="43833">MSNTHKSILILHSSSDLYGASKILLTTIKIFKENGFIVEVVLSEEGRLSYAIREESIKVYIIRLGILRRKYFNIKGIFNRVFVVSKAYKQLLNIIEKEDFTHIYSNTTAVLVGALVAKKTKTYHIWHIHEIITNPMWFTRIMGSFVNRYSDYAIAVSEAVSQYWRPYISKEKLKVIYNGIDYTPYLSPTKSFRELNGINQDVLLIGMIGRISAWKGQLYFLDIADQIVKNYSNVHFLIVGDAFPGDEHLLTALNKKILKLNLENVVTVLDFQQNVSSIYEALDIFVLPSIKPDPLPTVVLEAMASAKAVIATGHGGALEMVLEGKTGIFIPHDNAKAAYQKIKLLLSDSLYRNNLGHNGRERVLKAFSEDSFKINIMEIFKDTESK</sequence>
<dbReference type="Pfam" id="PF00534">
    <property type="entry name" value="Glycos_transf_1"/>
    <property type="match status" value="1"/>
</dbReference>
<protein>
    <recommendedName>
        <fullName evidence="5">Glycosyl transferase family 1</fullName>
    </recommendedName>
</protein>
<dbReference type="EMBL" id="JMIH01000021">
    <property type="protein sequence ID" value="KEO73635.1"/>
    <property type="molecule type" value="Genomic_DNA"/>
</dbReference>
<dbReference type="AlphaFoldDB" id="A0A074KZM7"/>
<dbReference type="Proteomes" id="UP000027821">
    <property type="component" value="Unassembled WGS sequence"/>
</dbReference>
<feature type="domain" description="Glycosyl transferase family 1" evidence="1">
    <location>
        <begin position="192"/>
        <end position="362"/>
    </location>
</feature>
<evidence type="ECO:0000259" key="1">
    <source>
        <dbReference type="Pfam" id="PF00534"/>
    </source>
</evidence>
<name>A0A074KZM7_9BACT</name>
<dbReference type="Gene3D" id="3.40.50.2000">
    <property type="entry name" value="Glycogen Phosphorylase B"/>
    <property type="match status" value="2"/>
</dbReference>
<dbReference type="InterPro" id="IPR001296">
    <property type="entry name" value="Glyco_trans_1"/>
</dbReference>
<organism evidence="3 4">
    <name type="scientific">Anditalea andensis</name>
    <dbReference type="NCBI Taxonomy" id="1048983"/>
    <lineage>
        <taxon>Bacteria</taxon>
        <taxon>Pseudomonadati</taxon>
        <taxon>Bacteroidota</taxon>
        <taxon>Cytophagia</taxon>
        <taxon>Cytophagales</taxon>
        <taxon>Cytophagaceae</taxon>
        <taxon>Anditalea</taxon>
    </lineage>
</organism>
<dbReference type="eggNOG" id="COG0438">
    <property type="taxonomic scope" value="Bacteria"/>
</dbReference>
<evidence type="ECO:0008006" key="5">
    <source>
        <dbReference type="Google" id="ProtNLM"/>
    </source>
</evidence>
<gene>
    <name evidence="3" type="ORF">EL17_12100</name>
</gene>
<accession>A0A074KZM7</accession>
<comment type="caution">
    <text evidence="3">The sequence shown here is derived from an EMBL/GenBank/DDBJ whole genome shotgun (WGS) entry which is preliminary data.</text>
</comment>
<dbReference type="Pfam" id="PF13439">
    <property type="entry name" value="Glyco_transf_4"/>
    <property type="match status" value="1"/>
</dbReference>
<dbReference type="PANTHER" id="PTHR12526:SF630">
    <property type="entry name" value="GLYCOSYLTRANSFERASE"/>
    <property type="match status" value="1"/>
</dbReference>
<reference evidence="3 4" key="1">
    <citation type="submission" date="2014-04" db="EMBL/GenBank/DDBJ databases">
        <title>Characterization and application of a salt tolerant electro-active bacterium.</title>
        <authorList>
            <person name="Yang L."/>
            <person name="Wei S."/>
            <person name="Tay Q.X.M."/>
        </authorList>
    </citation>
    <scope>NUCLEOTIDE SEQUENCE [LARGE SCALE GENOMIC DNA]</scope>
    <source>
        <strain evidence="3 4">LY1</strain>
    </source>
</reference>
<dbReference type="GO" id="GO:0016757">
    <property type="term" value="F:glycosyltransferase activity"/>
    <property type="evidence" value="ECO:0007669"/>
    <property type="project" value="InterPro"/>
</dbReference>
<dbReference type="CDD" id="cd03801">
    <property type="entry name" value="GT4_PimA-like"/>
    <property type="match status" value="1"/>
</dbReference>
<evidence type="ECO:0000313" key="4">
    <source>
        <dbReference type="Proteomes" id="UP000027821"/>
    </source>
</evidence>
<dbReference type="STRING" id="1048983.EL17_12100"/>